<dbReference type="PROSITE" id="PS51257">
    <property type="entry name" value="PROKAR_LIPOPROTEIN"/>
    <property type="match status" value="1"/>
</dbReference>
<accession>D6Z0S1</accession>
<reference evidence="4" key="1">
    <citation type="submission" date="2010-02" db="EMBL/GenBank/DDBJ databases">
        <title>Complete sequence of Desulfurivibrio alkaliphilus AHT2.</title>
        <authorList>
            <consortium name="US DOE Joint Genome Institute"/>
            <person name="Pitluck S."/>
            <person name="Chertkov O."/>
            <person name="Detter J.C."/>
            <person name="Han C."/>
            <person name="Tapia R."/>
            <person name="Larimer F."/>
            <person name="Land M."/>
            <person name="Hauser L."/>
            <person name="Kyrpides N."/>
            <person name="Mikhailova N."/>
            <person name="Sorokin D.Y."/>
            <person name="Muyzer G."/>
            <person name="Woyke T."/>
        </authorList>
    </citation>
    <scope>NUCLEOTIDE SEQUENCE [LARGE SCALE GENOMIC DNA]</scope>
    <source>
        <strain evidence="4">DSM 19089 / UNIQEM U267 / AHT2</strain>
    </source>
</reference>
<dbReference type="AlphaFoldDB" id="D6Z0S1"/>
<gene>
    <name evidence="3" type="ordered locus">DaAHT2_0594</name>
</gene>
<proteinExistence type="predicted"/>
<dbReference type="InParanoid" id="D6Z0S1"/>
<feature type="chain" id="PRO_5003091372" description="Lipoprotein" evidence="2">
    <location>
        <begin position="23"/>
        <end position="390"/>
    </location>
</feature>
<dbReference type="HOGENOM" id="CLU_682633_0_0_7"/>
<evidence type="ECO:0000313" key="3">
    <source>
        <dbReference type="EMBL" id="ADH85300.1"/>
    </source>
</evidence>
<dbReference type="Proteomes" id="UP000001508">
    <property type="component" value="Chromosome"/>
</dbReference>
<dbReference type="eggNOG" id="ENOG502Z827">
    <property type="taxonomic scope" value="Bacteria"/>
</dbReference>
<keyword evidence="4" id="KW-1185">Reference proteome</keyword>
<organism evidence="3 4">
    <name type="scientific">Desulfurivibrio alkaliphilus (strain DSM 19089 / UNIQEM U267 / AHT2)</name>
    <dbReference type="NCBI Taxonomy" id="589865"/>
    <lineage>
        <taxon>Bacteria</taxon>
        <taxon>Pseudomonadati</taxon>
        <taxon>Thermodesulfobacteriota</taxon>
        <taxon>Desulfobulbia</taxon>
        <taxon>Desulfobulbales</taxon>
        <taxon>Desulfobulbaceae</taxon>
        <taxon>Desulfurivibrio</taxon>
    </lineage>
</organism>
<feature type="signal peptide" evidence="2">
    <location>
        <begin position="1"/>
        <end position="22"/>
    </location>
</feature>
<sequence length="390" mass="41119">MKKLTMLVAGVMLLAFVGCSSSSSSSKKKDDDDNGNGADPIVTGEVLSGVLYAPNGSTPIPNATVYIPSSGSTSSLAARQAATCPEPTEAWVAWTCTDEEGSYELTVPADYAQTGEEVTIKATKDAWSVQTTLVIGQSADMVFSATVAEGAANIAVIQGAYDSIENVLAKLGLGEVNDVGQLVTGTQTFDLYASNAASELFEEVTPGVYKIDEYDIVYVNCGASSAGVNNEVLRDYVAQGGRLYATDLASPFVIQPFEEYVERIASGPGGAQPESEVVYAPLAKWLASVTCTDGACIAPDHGIFLTGFAGGWHLLNPVDSAQGATVTTLVQGDLEGIITLDEPIQPLTMRFFHGDGVVVYSSYHTVSGTTGTEYLPQERVLEYLFYNAKD</sequence>
<keyword evidence="2" id="KW-0732">Signal</keyword>
<evidence type="ECO:0008006" key="5">
    <source>
        <dbReference type="Google" id="ProtNLM"/>
    </source>
</evidence>
<feature type="region of interest" description="Disordered" evidence="1">
    <location>
        <begin position="21"/>
        <end position="40"/>
    </location>
</feature>
<evidence type="ECO:0000256" key="2">
    <source>
        <dbReference type="SAM" id="SignalP"/>
    </source>
</evidence>
<evidence type="ECO:0000256" key="1">
    <source>
        <dbReference type="SAM" id="MobiDB-lite"/>
    </source>
</evidence>
<dbReference type="OrthoDB" id="5518333at2"/>
<name>D6Z0S1_DESAT</name>
<evidence type="ECO:0000313" key="4">
    <source>
        <dbReference type="Proteomes" id="UP000001508"/>
    </source>
</evidence>
<protein>
    <recommendedName>
        <fullName evidence="5">Lipoprotein</fullName>
    </recommendedName>
</protein>
<dbReference type="RefSeq" id="WP_013162831.1">
    <property type="nucleotide sequence ID" value="NC_014216.1"/>
</dbReference>
<dbReference type="EMBL" id="CP001940">
    <property type="protein sequence ID" value="ADH85300.1"/>
    <property type="molecule type" value="Genomic_DNA"/>
</dbReference>
<dbReference type="KEGG" id="dak:DaAHT2_0594"/>